<evidence type="ECO:0000259" key="11">
    <source>
        <dbReference type="Pfam" id="PF03768"/>
    </source>
</evidence>
<evidence type="ECO:0000313" key="14">
    <source>
        <dbReference type="Proteomes" id="UP001549921"/>
    </source>
</evidence>
<evidence type="ECO:0000256" key="3">
    <source>
        <dbReference type="ARBA" id="ARBA00022525"/>
    </source>
</evidence>
<evidence type="ECO:0000313" key="13">
    <source>
        <dbReference type="EMBL" id="KAL0810848.1"/>
    </source>
</evidence>
<dbReference type="AlphaFoldDB" id="A0ABD0SC08"/>
<organism evidence="13 14">
    <name type="scientific">Loxostege sticticalis</name>
    <name type="common">Beet webworm moth</name>
    <dbReference type="NCBI Taxonomy" id="481309"/>
    <lineage>
        <taxon>Eukaryota</taxon>
        <taxon>Metazoa</taxon>
        <taxon>Ecdysozoa</taxon>
        <taxon>Arthropoda</taxon>
        <taxon>Hexapoda</taxon>
        <taxon>Insecta</taxon>
        <taxon>Pterygota</taxon>
        <taxon>Neoptera</taxon>
        <taxon>Endopterygota</taxon>
        <taxon>Lepidoptera</taxon>
        <taxon>Glossata</taxon>
        <taxon>Ditrysia</taxon>
        <taxon>Pyraloidea</taxon>
        <taxon>Crambidae</taxon>
        <taxon>Pyraustinae</taxon>
        <taxon>Loxostege</taxon>
    </lineage>
</organism>
<keyword evidence="9" id="KW-0044">Antibiotic</keyword>
<gene>
    <name evidence="13" type="ORF">ABMA28_010158</name>
</gene>
<evidence type="ECO:0000256" key="9">
    <source>
        <dbReference type="ARBA" id="ARBA00023022"/>
    </source>
</evidence>
<evidence type="ECO:0000256" key="7">
    <source>
        <dbReference type="ARBA" id="ARBA00022729"/>
    </source>
</evidence>
<evidence type="ECO:0008006" key="15">
    <source>
        <dbReference type="Google" id="ProtNLM"/>
    </source>
</evidence>
<evidence type="ECO:0000259" key="12">
    <source>
        <dbReference type="Pfam" id="PF03769"/>
    </source>
</evidence>
<keyword evidence="4" id="KW-0929">Antimicrobial</keyword>
<evidence type="ECO:0000256" key="4">
    <source>
        <dbReference type="ARBA" id="ARBA00022529"/>
    </source>
</evidence>
<evidence type="ECO:0000256" key="1">
    <source>
        <dbReference type="ARBA" id="ARBA00004613"/>
    </source>
</evidence>
<sequence>MFALAIVLGFFFVSVNGQGSMTVGVNSDGTQSFSMRKPILGDDKNQLSVISQITKPTGVITKGLSYDNVDGHGLSVTHTKIPSFGEQLTGAGRLNVLHNDNHNLDVNAFATRNMPTKFPGVPNFNTVGGNVDYMFKDRIGATLGASHTPLFQRTDLTAMGKLNLYKTPTTRFDVNAGLQRSIMPQFSQTQPFGGFSFTKFFKRR</sequence>
<dbReference type="Pfam" id="PF03769">
    <property type="entry name" value="Attacin_C"/>
    <property type="match status" value="1"/>
</dbReference>
<evidence type="ECO:0000256" key="6">
    <source>
        <dbReference type="ARBA" id="ARBA00022685"/>
    </source>
</evidence>
<dbReference type="InterPro" id="IPR005520">
    <property type="entry name" value="Attacin_N"/>
</dbReference>
<reference evidence="13 14" key="1">
    <citation type="submission" date="2024-06" db="EMBL/GenBank/DDBJ databases">
        <title>A chromosome-level genome assembly of beet webworm, Loxostege sticticalis.</title>
        <authorList>
            <person name="Zhang Y."/>
        </authorList>
    </citation>
    <scope>NUCLEOTIDE SEQUENCE [LARGE SCALE GENOMIC DNA]</scope>
    <source>
        <strain evidence="13">AQ028</strain>
        <tissue evidence="13">Male pupae</tissue>
    </source>
</reference>
<comment type="subcellular location">
    <subcellularLocation>
        <location evidence="1">Secreted</location>
    </subcellularLocation>
</comment>
<name>A0ABD0SC08_LOXSC</name>
<dbReference type="GO" id="GO:0042742">
    <property type="term" value="P:defense response to bacterium"/>
    <property type="evidence" value="ECO:0007669"/>
    <property type="project" value="UniProtKB-KW"/>
</dbReference>
<keyword evidence="8" id="KW-0391">Immunity</keyword>
<dbReference type="InterPro" id="IPR005521">
    <property type="entry name" value="Attacin_C"/>
</dbReference>
<feature type="signal peptide" evidence="10">
    <location>
        <begin position="1"/>
        <end position="17"/>
    </location>
</feature>
<dbReference type="EMBL" id="JBEDNZ010000025">
    <property type="protein sequence ID" value="KAL0810848.1"/>
    <property type="molecule type" value="Genomic_DNA"/>
</dbReference>
<evidence type="ECO:0000256" key="2">
    <source>
        <dbReference type="ARBA" id="ARBA00007550"/>
    </source>
</evidence>
<comment type="similarity">
    <text evidence="2">Belongs to the attacin/sarcotoxin-2 family.</text>
</comment>
<evidence type="ECO:0000256" key="8">
    <source>
        <dbReference type="ARBA" id="ARBA00022859"/>
    </source>
</evidence>
<keyword evidence="6" id="KW-0165">Cleavage on pair of basic residues</keyword>
<accession>A0ABD0SC08</accession>
<feature type="domain" description="Attacin C-terminal" evidence="12">
    <location>
        <begin position="82"/>
        <end position="201"/>
    </location>
</feature>
<proteinExistence type="inferred from homology"/>
<evidence type="ECO:0000256" key="5">
    <source>
        <dbReference type="ARBA" id="ARBA00022588"/>
    </source>
</evidence>
<comment type="caution">
    <text evidence="13">The sequence shown here is derived from an EMBL/GenBank/DDBJ whole genome shotgun (WGS) entry which is preliminary data.</text>
</comment>
<keyword evidence="3" id="KW-0964">Secreted</keyword>
<keyword evidence="5" id="KW-0399">Innate immunity</keyword>
<protein>
    <recommendedName>
        <fullName evidence="15">Attacin</fullName>
    </recommendedName>
</protein>
<dbReference type="GO" id="GO:0005576">
    <property type="term" value="C:extracellular region"/>
    <property type="evidence" value="ECO:0007669"/>
    <property type="project" value="UniProtKB-SubCell"/>
</dbReference>
<keyword evidence="7 10" id="KW-0732">Signal</keyword>
<feature type="chain" id="PRO_5044868906" description="Attacin" evidence="10">
    <location>
        <begin position="18"/>
        <end position="204"/>
    </location>
</feature>
<evidence type="ECO:0000256" key="10">
    <source>
        <dbReference type="SAM" id="SignalP"/>
    </source>
</evidence>
<dbReference type="GO" id="GO:0045087">
    <property type="term" value="P:innate immune response"/>
    <property type="evidence" value="ECO:0007669"/>
    <property type="project" value="UniProtKB-KW"/>
</dbReference>
<dbReference type="Pfam" id="PF03768">
    <property type="entry name" value="Attacin_N"/>
    <property type="match status" value="1"/>
</dbReference>
<dbReference type="Proteomes" id="UP001549921">
    <property type="component" value="Unassembled WGS sequence"/>
</dbReference>
<feature type="domain" description="Attacin N-terminal" evidence="11">
    <location>
        <begin position="24"/>
        <end position="80"/>
    </location>
</feature>